<dbReference type="Gene3D" id="3.40.50.150">
    <property type="entry name" value="Vaccinia Virus protein VP39"/>
    <property type="match status" value="1"/>
</dbReference>
<sequence>MPDIERPQFGGNVAEVYDSNLVPLIFEFYAARLAERIVESNPRRVLEIAAGTGAATRAIAAVLGPGSTILATDLSQPMLDRAAVRQGSDPRVTFQQADAMSLPFADRSFDAAVCQFGVMFFPDKIAAHRETRRVLEPGARYILDAWDRIEDNTLALACSEALAGLFPDDPPDFMRRIPHAYFDPKTITHDLEAAGFSGVSVTRVASICRAASASQAALAYCQGTPMRGEIETRRPGHLDDVTGVVSAALERRFGTGMIEAPMSALIAEAVA</sequence>
<accession>A0ABU0M287</accession>
<dbReference type="RefSeq" id="WP_266281460.1">
    <property type="nucleotide sequence ID" value="NZ_JAPKNF010000001.1"/>
</dbReference>
<proteinExistence type="predicted"/>
<evidence type="ECO:0000313" key="3">
    <source>
        <dbReference type="Proteomes" id="UP001223743"/>
    </source>
</evidence>
<gene>
    <name evidence="2" type="ORF">QO015_000676</name>
</gene>
<evidence type="ECO:0000259" key="1">
    <source>
        <dbReference type="Pfam" id="PF08241"/>
    </source>
</evidence>
<comment type="caution">
    <text evidence="2">The sequence shown here is derived from an EMBL/GenBank/DDBJ whole genome shotgun (WGS) entry which is preliminary data.</text>
</comment>
<protein>
    <submittedName>
        <fullName evidence="2">Ubiquinone/menaquinone biosynthesis C-methylase UbiE</fullName>
    </submittedName>
</protein>
<dbReference type="Proteomes" id="UP001223743">
    <property type="component" value="Unassembled WGS sequence"/>
</dbReference>
<organism evidence="2 3">
    <name type="scientific">Kaistia geumhonensis</name>
    <dbReference type="NCBI Taxonomy" id="410839"/>
    <lineage>
        <taxon>Bacteria</taxon>
        <taxon>Pseudomonadati</taxon>
        <taxon>Pseudomonadota</taxon>
        <taxon>Alphaproteobacteria</taxon>
        <taxon>Hyphomicrobiales</taxon>
        <taxon>Kaistiaceae</taxon>
        <taxon>Kaistia</taxon>
    </lineage>
</organism>
<name>A0ABU0M287_9HYPH</name>
<keyword evidence="3" id="KW-1185">Reference proteome</keyword>
<dbReference type="EMBL" id="JAUSWJ010000001">
    <property type="protein sequence ID" value="MDQ0515063.1"/>
    <property type="molecule type" value="Genomic_DNA"/>
</dbReference>
<evidence type="ECO:0000313" key="2">
    <source>
        <dbReference type="EMBL" id="MDQ0515063.1"/>
    </source>
</evidence>
<dbReference type="InterPro" id="IPR029063">
    <property type="entry name" value="SAM-dependent_MTases_sf"/>
</dbReference>
<dbReference type="SUPFAM" id="SSF53335">
    <property type="entry name" value="S-adenosyl-L-methionine-dependent methyltransferases"/>
    <property type="match status" value="1"/>
</dbReference>
<dbReference type="Pfam" id="PF08241">
    <property type="entry name" value="Methyltransf_11"/>
    <property type="match status" value="1"/>
</dbReference>
<reference evidence="2 3" key="1">
    <citation type="submission" date="2023-07" db="EMBL/GenBank/DDBJ databases">
        <title>Genomic Encyclopedia of Type Strains, Phase IV (KMG-IV): sequencing the most valuable type-strain genomes for metagenomic binning, comparative biology and taxonomic classification.</title>
        <authorList>
            <person name="Goeker M."/>
        </authorList>
    </citation>
    <scope>NUCLEOTIDE SEQUENCE [LARGE SCALE GENOMIC DNA]</scope>
    <source>
        <strain evidence="2 3">B1-1</strain>
    </source>
</reference>
<dbReference type="CDD" id="cd02440">
    <property type="entry name" value="AdoMet_MTases"/>
    <property type="match status" value="1"/>
</dbReference>
<dbReference type="PANTHER" id="PTHR43591:SF24">
    <property type="entry name" value="2-METHOXY-6-POLYPRENYL-1,4-BENZOQUINOL METHYLASE, MITOCHONDRIAL"/>
    <property type="match status" value="1"/>
</dbReference>
<dbReference type="PANTHER" id="PTHR43591">
    <property type="entry name" value="METHYLTRANSFERASE"/>
    <property type="match status" value="1"/>
</dbReference>
<feature type="domain" description="Methyltransferase type 11" evidence="1">
    <location>
        <begin position="46"/>
        <end position="142"/>
    </location>
</feature>
<dbReference type="InterPro" id="IPR013216">
    <property type="entry name" value="Methyltransf_11"/>
</dbReference>
<keyword evidence="2" id="KW-0830">Ubiquinone</keyword>